<comment type="caution">
    <text evidence="2">The sequence shown here is derived from an EMBL/GenBank/DDBJ whole genome shotgun (WGS) entry which is preliminary data.</text>
</comment>
<evidence type="ECO:0000313" key="3">
    <source>
        <dbReference type="Proteomes" id="UP001430700"/>
    </source>
</evidence>
<proteinExistence type="predicted"/>
<reference evidence="2" key="1">
    <citation type="submission" date="2021-11" db="EMBL/GenBank/DDBJ databases">
        <title>Description of novel Flavobacterium species.</title>
        <authorList>
            <person name="Saticioglu I.B."/>
            <person name="Ay H."/>
            <person name="Altun S."/>
            <person name="Duman M."/>
        </authorList>
    </citation>
    <scope>NUCLEOTIDE SEQUENCE</scope>
    <source>
        <strain evidence="2">F-126</strain>
    </source>
</reference>
<gene>
    <name evidence="2" type="ORF">LNQ34_14375</name>
</gene>
<dbReference type="RefSeq" id="WP_230000233.1">
    <property type="nucleotide sequence ID" value="NZ_JAJJMN010000001.1"/>
</dbReference>
<organism evidence="2 3">
    <name type="scientific">Flavobacterium lipolyticum</name>
    <dbReference type="NCBI Taxonomy" id="2893754"/>
    <lineage>
        <taxon>Bacteria</taxon>
        <taxon>Pseudomonadati</taxon>
        <taxon>Bacteroidota</taxon>
        <taxon>Flavobacteriia</taxon>
        <taxon>Flavobacteriales</taxon>
        <taxon>Flavobacteriaceae</taxon>
        <taxon>Flavobacterium</taxon>
    </lineage>
</organism>
<feature type="region of interest" description="Disordered" evidence="1">
    <location>
        <begin position="1"/>
        <end position="57"/>
    </location>
</feature>
<keyword evidence="3" id="KW-1185">Reference proteome</keyword>
<evidence type="ECO:0000313" key="2">
    <source>
        <dbReference type="EMBL" id="MCC9018951.1"/>
    </source>
</evidence>
<dbReference type="Proteomes" id="UP001430700">
    <property type="component" value="Unassembled WGS sequence"/>
</dbReference>
<protein>
    <recommendedName>
        <fullName evidence="4">Serine endopeptidase</fullName>
    </recommendedName>
</protein>
<feature type="compositionally biased region" description="Basic and acidic residues" evidence="1">
    <location>
        <begin position="16"/>
        <end position="27"/>
    </location>
</feature>
<evidence type="ECO:0000256" key="1">
    <source>
        <dbReference type="SAM" id="MobiDB-lite"/>
    </source>
</evidence>
<accession>A0ABS8M419</accession>
<name>A0ABS8M419_9FLAO</name>
<dbReference type="EMBL" id="JAJJMN010000001">
    <property type="protein sequence ID" value="MCC9018951.1"/>
    <property type="molecule type" value="Genomic_DNA"/>
</dbReference>
<evidence type="ECO:0008006" key="4">
    <source>
        <dbReference type="Google" id="ProtNLM"/>
    </source>
</evidence>
<sequence length="57" mass="6429">MRTLTQHIQESLNQKSIKDISKEKPVEEDLSDLMRTNPAKGGGIMRGTSRNEEGEED</sequence>
<feature type="compositionally biased region" description="Polar residues" evidence="1">
    <location>
        <begin position="1"/>
        <end position="15"/>
    </location>
</feature>